<dbReference type="Pfam" id="PF00067">
    <property type="entry name" value="p450"/>
    <property type="match status" value="1"/>
</dbReference>
<dbReference type="PANTHER" id="PTHR24305:SF160">
    <property type="entry name" value="P450, PUTATIVE (EUROFUNG)-RELATED"/>
    <property type="match status" value="1"/>
</dbReference>
<evidence type="ECO:0000313" key="3">
    <source>
        <dbReference type="EMBL" id="KAL2867240.1"/>
    </source>
</evidence>
<keyword evidence="2" id="KW-1133">Transmembrane helix</keyword>
<sequence length="517" mass="57661">MHGTLLSLATYPELPGNVVSSLWITGYLVPLAIFIAFFIHASSIPIVPGIRGPLLCGRYSLGIHLKQAFIRGRMAQLYVSLHRTYGTTAQLAPGKVSTNTIEALADIYGGRRRSAGSAATGAFFGRSNLYKAVFRKSIGTTTDPEYHAAARKLFAPSFRPSRLKKHEGVIKDCIRSLHGLIMRRMDQGDTVVLNELYFSLSVDMVSGVLLGKSLGCLDRGRPLQWTKQLPRAFYWGTIFYLFKGSGIPRVLKWMLGSLFLRGRRLNLEKAMTGLIYEQTRAAQDGCYGTMTEVLEHAYSSPFSEAEIAWNFTAILSAGFHTVCHALCTIIWLVFTHPDTHANLVAELQGTFNTKDDITLDIAQTLPWLNAVITEALRISPPIPTGPPRVSPGAYVHGVYIPAGVEVSTSLFALHHNPEYFAEPFSFRPQRWITPNPTDKREAVQPFLIGSESCIAKHFAEQMLQLALASFFLEFNGDYVGRVKDWVADGRSYVFWELPDLEVRLRERARKAEEMTPL</sequence>
<comment type="similarity">
    <text evidence="1">Belongs to the cytochrome P450 family.</text>
</comment>
<dbReference type="PANTHER" id="PTHR24305">
    <property type="entry name" value="CYTOCHROME P450"/>
    <property type="match status" value="1"/>
</dbReference>
<dbReference type="InterPro" id="IPR036396">
    <property type="entry name" value="Cyt_P450_sf"/>
</dbReference>
<dbReference type="Proteomes" id="UP001610432">
    <property type="component" value="Unassembled WGS sequence"/>
</dbReference>
<dbReference type="PRINTS" id="PR00463">
    <property type="entry name" value="EP450I"/>
</dbReference>
<name>A0ABR4LRT2_9EURO</name>
<evidence type="ECO:0000256" key="1">
    <source>
        <dbReference type="ARBA" id="ARBA00010617"/>
    </source>
</evidence>
<organism evidence="3 4">
    <name type="scientific">Aspergillus lucknowensis</name>
    <dbReference type="NCBI Taxonomy" id="176173"/>
    <lineage>
        <taxon>Eukaryota</taxon>
        <taxon>Fungi</taxon>
        <taxon>Dikarya</taxon>
        <taxon>Ascomycota</taxon>
        <taxon>Pezizomycotina</taxon>
        <taxon>Eurotiomycetes</taxon>
        <taxon>Eurotiomycetidae</taxon>
        <taxon>Eurotiales</taxon>
        <taxon>Aspergillaceae</taxon>
        <taxon>Aspergillus</taxon>
        <taxon>Aspergillus subgen. Nidulantes</taxon>
    </lineage>
</organism>
<dbReference type="InterPro" id="IPR001128">
    <property type="entry name" value="Cyt_P450"/>
</dbReference>
<dbReference type="Gene3D" id="1.10.630.10">
    <property type="entry name" value="Cytochrome P450"/>
    <property type="match status" value="1"/>
</dbReference>
<feature type="transmembrane region" description="Helical" evidence="2">
    <location>
        <begin position="20"/>
        <end position="41"/>
    </location>
</feature>
<protein>
    <submittedName>
        <fullName evidence="3">Cytochrome P450</fullName>
    </submittedName>
</protein>
<accession>A0ABR4LRT2</accession>
<comment type="caution">
    <text evidence="3">The sequence shown here is derived from an EMBL/GenBank/DDBJ whole genome shotgun (WGS) entry which is preliminary data.</text>
</comment>
<dbReference type="InterPro" id="IPR050121">
    <property type="entry name" value="Cytochrome_P450_monoxygenase"/>
</dbReference>
<dbReference type="InterPro" id="IPR002401">
    <property type="entry name" value="Cyt_P450_E_grp-I"/>
</dbReference>
<keyword evidence="2" id="KW-0812">Transmembrane</keyword>
<keyword evidence="2" id="KW-0472">Membrane</keyword>
<dbReference type="SUPFAM" id="SSF48264">
    <property type="entry name" value="Cytochrome P450"/>
    <property type="match status" value="1"/>
</dbReference>
<evidence type="ECO:0000256" key="2">
    <source>
        <dbReference type="SAM" id="Phobius"/>
    </source>
</evidence>
<proteinExistence type="inferred from homology"/>
<dbReference type="RefSeq" id="XP_070886219.1">
    <property type="nucleotide sequence ID" value="XM_071034335.1"/>
</dbReference>
<dbReference type="GeneID" id="98149407"/>
<keyword evidence="4" id="KW-1185">Reference proteome</keyword>
<evidence type="ECO:0000313" key="4">
    <source>
        <dbReference type="Proteomes" id="UP001610432"/>
    </source>
</evidence>
<reference evidence="3 4" key="1">
    <citation type="submission" date="2024-07" db="EMBL/GenBank/DDBJ databases">
        <title>Section-level genome sequencing and comparative genomics of Aspergillus sections Usti and Cavernicolus.</title>
        <authorList>
            <consortium name="Lawrence Berkeley National Laboratory"/>
            <person name="Nybo J.L."/>
            <person name="Vesth T.C."/>
            <person name="Theobald S."/>
            <person name="Frisvad J.C."/>
            <person name="Larsen T.O."/>
            <person name="Kjaerboelling I."/>
            <person name="Rothschild-Mancinelli K."/>
            <person name="Lyhne E.K."/>
            <person name="Kogle M.E."/>
            <person name="Barry K."/>
            <person name="Clum A."/>
            <person name="Na H."/>
            <person name="Ledsgaard L."/>
            <person name="Lin J."/>
            <person name="Lipzen A."/>
            <person name="Kuo A."/>
            <person name="Riley R."/>
            <person name="Mondo S."/>
            <person name="Labutti K."/>
            <person name="Haridas S."/>
            <person name="Pangalinan J."/>
            <person name="Salamov A.A."/>
            <person name="Simmons B.A."/>
            <person name="Magnuson J.K."/>
            <person name="Chen J."/>
            <person name="Drula E."/>
            <person name="Henrissat B."/>
            <person name="Wiebenga A."/>
            <person name="Lubbers R.J."/>
            <person name="Gomes A.C."/>
            <person name="Macurrencykelacurrency M.R."/>
            <person name="Stajich J."/>
            <person name="Grigoriev I.V."/>
            <person name="Mortensen U.H."/>
            <person name="De Vries R.P."/>
            <person name="Baker S.E."/>
            <person name="Andersen M.R."/>
        </authorList>
    </citation>
    <scope>NUCLEOTIDE SEQUENCE [LARGE SCALE GENOMIC DNA]</scope>
    <source>
        <strain evidence="3 4">CBS 449.75</strain>
    </source>
</reference>
<dbReference type="EMBL" id="JBFXLQ010000020">
    <property type="protein sequence ID" value="KAL2867240.1"/>
    <property type="molecule type" value="Genomic_DNA"/>
</dbReference>
<gene>
    <name evidence="3" type="ORF">BJX67DRAFT_388196</name>
</gene>